<reference evidence="20" key="1">
    <citation type="journal article" date="2021" name="Sci. Adv.">
        <title>The American lobster genome reveals insights on longevity, neural, and immune adaptations.</title>
        <authorList>
            <person name="Polinski J.M."/>
            <person name="Zimin A.V."/>
            <person name="Clark K.F."/>
            <person name="Kohn A.B."/>
            <person name="Sadowski N."/>
            <person name="Timp W."/>
            <person name="Ptitsyn A."/>
            <person name="Khanna P."/>
            <person name="Romanova D.Y."/>
            <person name="Williams P."/>
            <person name="Greenwood S.J."/>
            <person name="Moroz L.L."/>
            <person name="Walt D.R."/>
            <person name="Bodnar A.G."/>
        </authorList>
    </citation>
    <scope>NUCLEOTIDE SEQUENCE</scope>
    <source>
        <strain evidence="20">GMGI-L3</strain>
    </source>
</reference>
<organism evidence="20 21">
    <name type="scientific">Homarus americanus</name>
    <name type="common">American lobster</name>
    <dbReference type="NCBI Taxonomy" id="6706"/>
    <lineage>
        <taxon>Eukaryota</taxon>
        <taxon>Metazoa</taxon>
        <taxon>Ecdysozoa</taxon>
        <taxon>Arthropoda</taxon>
        <taxon>Crustacea</taxon>
        <taxon>Multicrustacea</taxon>
        <taxon>Malacostraca</taxon>
        <taxon>Eumalacostraca</taxon>
        <taxon>Eucarida</taxon>
        <taxon>Decapoda</taxon>
        <taxon>Pleocyemata</taxon>
        <taxon>Astacidea</taxon>
        <taxon>Nephropoidea</taxon>
        <taxon>Nephropidae</taxon>
        <taxon>Homarus</taxon>
    </lineage>
</organism>
<dbReference type="InterPro" id="IPR014001">
    <property type="entry name" value="Helicase_ATP-bd"/>
</dbReference>
<dbReference type="InterPro" id="IPR011545">
    <property type="entry name" value="DEAD/DEAH_box_helicase_dom"/>
</dbReference>
<feature type="domain" description="Helicase C-terminal" evidence="18">
    <location>
        <begin position="656"/>
        <end position="801"/>
    </location>
</feature>
<dbReference type="InterPro" id="IPR000629">
    <property type="entry name" value="RNA-helicase_DEAD-box_CS"/>
</dbReference>
<evidence type="ECO:0000256" key="11">
    <source>
        <dbReference type="ARBA" id="ARBA00047984"/>
    </source>
</evidence>
<evidence type="ECO:0000256" key="12">
    <source>
        <dbReference type="ARBA" id="ARBA00061633"/>
    </source>
</evidence>
<evidence type="ECO:0000256" key="10">
    <source>
        <dbReference type="ARBA" id="ARBA00023242"/>
    </source>
</evidence>
<dbReference type="PANTHER" id="PTHR47958">
    <property type="entry name" value="ATP-DEPENDENT RNA HELICASE DBP3"/>
    <property type="match status" value="1"/>
</dbReference>
<dbReference type="AlphaFoldDB" id="A0A8J5N2C3"/>
<dbReference type="Gene3D" id="3.40.50.300">
    <property type="entry name" value="P-loop containing nucleotide triphosphate hydrolases"/>
    <property type="match status" value="3"/>
</dbReference>
<dbReference type="SMART" id="SM00487">
    <property type="entry name" value="DEXDc"/>
    <property type="match status" value="1"/>
</dbReference>
<keyword evidence="7 20" id="KW-0347">Helicase</keyword>
<evidence type="ECO:0000313" key="21">
    <source>
        <dbReference type="Proteomes" id="UP000747542"/>
    </source>
</evidence>
<accession>A0A8J5N2C3</accession>
<dbReference type="EC" id="3.6.4.13" evidence="3"/>
<dbReference type="GO" id="GO:0005634">
    <property type="term" value="C:nucleus"/>
    <property type="evidence" value="ECO:0007669"/>
    <property type="project" value="UniProtKB-SubCell"/>
</dbReference>
<dbReference type="CDD" id="cd18787">
    <property type="entry name" value="SF2_C_DEAD"/>
    <property type="match status" value="1"/>
</dbReference>
<feature type="compositionally biased region" description="Acidic residues" evidence="16">
    <location>
        <begin position="162"/>
        <end position="173"/>
    </location>
</feature>
<dbReference type="Pfam" id="PF00271">
    <property type="entry name" value="Helicase_C"/>
    <property type="match status" value="1"/>
</dbReference>
<dbReference type="PROSITE" id="PS00039">
    <property type="entry name" value="DEAD_ATP_HELICASE"/>
    <property type="match status" value="1"/>
</dbReference>
<dbReference type="SUPFAM" id="SSF52540">
    <property type="entry name" value="P-loop containing nucleoside triphosphate hydrolases"/>
    <property type="match status" value="2"/>
</dbReference>
<comment type="subcellular location">
    <subcellularLocation>
        <location evidence="2">Cytoplasm</location>
    </subcellularLocation>
    <subcellularLocation>
        <location evidence="1">Nucleus</location>
    </subcellularLocation>
</comment>
<dbReference type="GO" id="GO:0005524">
    <property type="term" value="F:ATP binding"/>
    <property type="evidence" value="ECO:0007669"/>
    <property type="project" value="UniProtKB-KW"/>
</dbReference>
<keyword evidence="6" id="KW-0378">Hydrolase</keyword>
<dbReference type="InterPro" id="IPR001650">
    <property type="entry name" value="Helicase_C-like"/>
</dbReference>
<dbReference type="FunFam" id="3.40.50.300:FF:000524">
    <property type="entry name" value="ATP-dependent RNA helicase DDX42"/>
    <property type="match status" value="1"/>
</dbReference>
<dbReference type="PROSITE" id="PS51195">
    <property type="entry name" value="Q_MOTIF"/>
    <property type="match status" value="1"/>
</dbReference>
<feature type="region of interest" description="Disordered" evidence="16">
    <location>
        <begin position="519"/>
        <end position="548"/>
    </location>
</feature>
<feature type="short sequence motif" description="Q motif" evidence="15">
    <location>
        <begin position="240"/>
        <end position="268"/>
    </location>
</feature>
<name>A0A8J5N2C3_HOMAM</name>
<dbReference type="InterPro" id="IPR027417">
    <property type="entry name" value="P-loop_NTPase"/>
</dbReference>
<keyword evidence="4" id="KW-0963">Cytoplasm</keyword>
<evidence type="ECO:0000256" key="4">
    <source>
        <dbReference type="ARBA" id="ARBA00022490"/>
    </source>
</evidence>
<proteinExistence type="inferred from homology"/>
<comment type="similarity">
    <text evidence="12">Belongs to the DEAD box helicase family. DDX42 subfamily.</text>
</comment>
<evidence type="ECO:0000256" key="1">
    <source>
        <dbReference type="ARBA" id="ARBA00004123"/>
    </source>
</evidence>
<evidence type="ECO:0000256" key="8">
    <source>
        <dbReference type="ARBA" id="ARBA00022840"/>
    </source>
</evidence>
<evidence type="ECO:0000256" key="6">
    <source>
        <dbReference type="ARBA" id="ARBA00022801"/>
    </source>
</evidence>
<evidence type="ECO:0000256" key="2">
    <source>
        <dbReference type="ARBA" id="ARBA00004496"/>
    </source>
</evidence>
<dbReference type="EMBL" id="JAHLQT010011632">
    <property type="protein sequence ID" value="KAG7171926.1"/>
    <property type="molecule type" value="Genomic_DNA"/>
</dbReference>
<comment type="catalytic activity">
    <reaction evidence="11">
        <text>ATP + H2O = ADP + phosphate + H(+)</text>
        <dbReference type="Rhea" id="RHEA:13065"/>
        <dbReference type="ChEBI" id="CHEBI:15377"/>
        <dbReference type="ChEBI" id="CHEBI:15378"/>
        <dbReference type="ChEBI" id="CHEBI:30616"/>
        <dbReference type="ChEBI" id="CHEBI:43474"/>
        <dbReference type="ChEBI" id="CHEBI:456216"/>
        <dbReference type="EC" id="3.6.4.13"/>
    </reaction>
</comment>
<evidence type="ECO:0000313" key="20">
    <source>
        <dbReference type="EMBL" id="KAG7171926.1"/>
    </source>
</evidence>
<feature type="domain" description="DEAD-box RNA helicase Q" evidence="19">
    <location>
        <begin position="240"/>
        <end position="268"/>
    </location>
</feature>
<dbReference type="FunFam" id="3.40.50.300:FF:000079">
    <property type="entry name" value="probable ATP-dependent RNA helicase DDX17"/>
    <property type="match status" value="1"/>
</dbReference>
<dbReference type="GO" id="GO:0016787">
    <property type="term" value="F:hydrolase activity"/>
    <property type="evidence" value="ECO:0007669"/>
    <property type="project" value="UniProtKB-KW"/>
</dbReference>
<dbReference type="InterPro" id="IPR014014">
    <property type="entry name" value="RNA_helicase_DEAD_Q_motif"/>
</dbReference>
<evidence type="ECO:0000256" key="16">
    <source>
        <dbReference type="SAM" id="MobiDB-lite"/>
    </source>
</evidence>
<gene>
    <name evidence="20" type="primary">Ddx42-L1</name>
    <name evidence="20" type="ORF">Hamer_G000868</name>
</gene>
<keyword evidence="21" id="KW-1185">Reference proteome</keyword>
<evidence type="ECO:0000259" key="19">
    <source>
        <dbReference type="PROSITE" id="PS51195"/>
    </source>
</evidence>
<keyword evidence="8" id="KW-0067">ATP-binding</keyword>
<dbReference type="GO" id="GO:0005737">
    <property type="term" value="C:cytoplasm"/>
    <property type="evidence" value="ECO:0007669"/>
    <property type="project" value="UniProtKB-SubCell"/>
</dbReference>
<feature type="domain" description="Helicase ATP-binding" evidence="17">
    <location>
        <begin position="271"/>
        <end position="628"/>
    </location>
</feature>
<feature type="compositionally biased region" description="Acidic residues" evidence="16">
    <location>
        <begin position="68"/>
        <end position="79"/>
    </location>
</feature>
<dbReference type="SMART" id="SM00490">
    <property type="entry name" value="HELICc"/>
    <property type="match status" value="1"/>
</dbReference>
<evidence type="ECO:0000259" key="17">
    <source>
        <dbReference type="PROSITE" id="PS51192"/>
    </source>
</evidence>
<keyword evidence="9" id="KW-0175">Coiled coil</keyword>
<dbReference type="PROSITE" id="PS51192">
    <property type="entry name" value="HELICASE_ATP_BIND_1"/>
    <property type="match status" value="1"/>
</dbReference>
<protein>
    <recommendedName>
        <fullName evidence="13">ATP-dependent RNA helicase DDX42</fullName>
        <ecNumber evidence="3">3.6.4.13</ecNumber>
    </recommendedName>
    <alternativeName>
        <fullName evidence="14">DEAD box protein 42</fullName>
    </alternativeName>
</protein>
<feature type="region of interest" description="Disordered" evidence="16">
    <location>
        <begin position="49"/>
        <end position="185"/>
    </location>
</feature>
<dbReference type="PROSITE" id="PS51194">
    <property type="entry name" value="HELICASE_CTER"/>
    <property type="match status" value="1"/>
</dbReference>
<evidence type="ECO:0000256" key="9">
    <source>
        <dbReference type="ARBA" id="ARBA00023054"/>
    </source>
</evidence>
<dbReference type="GO" id="GO:0003676">
    <property type="term" value="F:nucleic acid binding"/>
    <property type="evidence" value="ECO:0007669"/>
    <property type="project" value="InterPro"/>
</dbReference>
<evidence type="ECO:0000256" key="5">
    <source>
        <dbReference type="ARBA" id="ARBA00022741"/>
    </source>
</evidence>
<evidence type="ECO:0000256" key="15">
    <source>
        <dbReference type="PROSITE-ProRule" id="PRU00552"/>
    </source>
</evidence>
<evidence type="ECO:0000256" key="7">
    <source>
        <dbReference type="ARBA" id="ARBA00022806"/>
    </source>
</evidence>
<dbReference type="GO" id="GO:0003724">
    <property type="term" value="F:RNA helicase activity"/>
    <property type="evidence" value="ECO:0007669"/>
    <property type="project" value="UniProtKB-EC"/>
</dbReference>
<keyword evidence="5" id="KW-0547">Nucleotide-binding</keyword>
<dbReference type="Proteomes" id="UP000747542">
    <property type="component" value="Unassembled WGS sequence"/>
</dbReference>
<evidence type="ECO:0000259" key="18">
    <source>
        <dbReference type="PROSITE" id="PS51194"/>
    </source>
</evidence>
<comment type="caution">
    <text evidence="20">The sequence shown here is derived from an EMBL/GenBank/DDBJ whole genome shotgun (WGS) entry which is preliminary data.</text>
</comment>
<sequence>MNWATMSYNRGRGFGFGGFSFARKQEAIPPPPNATLSKHGYHTMTAISQNAISGGCGYGQPRKRPRDEDEYFDDEDESFEGAYQPAPGSPGPQRKDSSDSDEDPLDAFMAGIEQEVKRTKGKGAGEKKEMKGVRDDIDEEDDEESYYRYIQENPNAGRQQEDSEDEIEYDEDGNPIAPKKPKYIDPLPPIEHITIEYSDFTKNFYQEHEDIAALTPTQVHDLRVKLGIKVTGFDAPKPVTSFGHFGFDEALMKAIRKSEYTQPTPIQSQSVPIALSGRDAIGIAKTGSGKTAAFIWPMLVHIMDQRELAPEEGPIGLILAPTRELAQQIYTEARRFGKVYNIQVVCAYGGGSKWEQSKALEAGAEIVVATPGRMIDMIKMKATNLQRVTFLILDEADRMFDMGFEPQSSDEAGEGDAGEELERKITTSKLSLMLSTCLNLQELVEELSENENERASLVSKVEAITNTFMPRYQRKINKHQQSLITLYPTQCQHVSDALQNIDVGEEVEEKTQDLPDITTEDFLGFEPGEPGGEESWGGGSNQPAHPQPRISNITQAHQEFGNGWEFSFRVGNSVHSISCCGGDHGKGTLVRSICDHVRPDRQTLLFSATFKRKVERLARDVLTDPVRVVQGELGEANQDVTQIIRLLSSSGHKWSWLVQYLVEFMSAGSVLIFVTKKANAEELSKNLVTKEFEALLLHGDMSQFERNEVITAFKKKDKPILVATDVAARGLDIPHIRTVINYDVARDIDTHTHRIGRTGRAGEKGTAYTLVTDKDKEFAGHLVRNLEGAAQEVPSELLELALQSSWFRKSRFKQGKAKALGGRGLGFRERPGLGCTPISESTGSGGGCVGGGGVGGVGASMAVGPASQAYGGGDPSMTGPATNRLAAMKAAFHSQYKNQFTAASADTSWTLGDAKAVQLAPPRDRKRKSRWDD</sequence>
<keyword evidence="10" id="KW-0539">Nucleus</keyword>
<evidence type="ECO:0000256" key="14">
    <source>
        <dbReference type="ARBA" id="ARBA00075438"/>
    </source>
</evidence>
<evidence type="ECO:0000256" key="3">
    <source>
        <dbReference type="ARBA" id="ARBA00012552"/>
    </source>
</evidence>
<dbReference type="Pfam" id="PF00270">
    <property type="entry name" value="DEAD"/>
    <property type="match status" value="1"/>
</dbReference>
<feature type="compositionally biased region" description="Basic and acidic residues" evidence="16">
    <location>
        <begin position="114"/>
        <end position="135"/>
    </location>
</feature>
<evidence type="ECO:0000256" key="13">
    <source>
        <dbReference type="ARBA" id="ARBA00068282"/>
    </source>
</evidence>